<dbReference type="STRING" id="61395.A0A1Y1W0R0"/>
<dbReference type="RefSeq" id="XP_040740854.1">
    <property type="nucleotide sequence ID" value="XM_040891485.1"/>
</dbReference>
<dbReference type="EMBL" id="MCFD01000014">
    <property type="protein sequence ID" value="ORX66895.1"/>
    <property type="molecule type" value="Genomic_DNA"/>
</dbReference>
<accession>A0A1Y1W0R0</accession>
<dbReference type="Proteomes" id="UP000193922">
    <property type="component" value="Unassembled WGS sequence"/>
</dbReference>
<dbReference type="PANTHER" id="PTHR12126">
    <property type="entry name" value="NADH-UBIQUINONE OXIDOREDUCTASE 39 KDA SUBUNIT-RELATED"/>
    <property type="match status" value="1"/>
</dbReference>
<reference evidence="1 2" key="1">
    <citation type="submission" date="2016-07" db="EMBL/GenBank/DDBJ databases">
        <title>Pervasive Adenine N6-methylation of Active Genes in Fungi.</title>
        <authorList>
            <consortium name="DOE Joint Genome Institute"/>
            <person name="Mondo S.J."/>
            <person name="Dannebaum R.O."/>
            <person name="Kuo R.C."/>
            <person name="Labutti K."/>
            <person name="Haridas S."/>
            <person name="Kuo A."/>
            <person name="Salamov A."/>
            <person name="Ahrendt S.R."/>
            <person name="Lipzen A."/>
            <person name="Sullivan W."/>
            <person name="Andreopoulos W.B."/>
            <person name="Clum A."/>
            <person name="Lindquist E."/>
            <person name="Daum C."/>
            <person name="Ramamoorthy G.K."/>
            <person name="Gryganskyi A."/>
            <person name="Culley D."/>
            <person name="Magnuson J.K."/>
            <person name="James T.Y."/>
            <person name="O'Malley M.A."/>
            <person name="Stajich J.E."/>
            <person name="Spatafora J.W."/>
            <person name="Visel A."/>
            <person name="Grigoriev I.V."/>
        </authorList>
    </citation>
    <scope>NUCLEOTIDE SEQUENCE [LARGE SCALE GENOMIC DNA]</scope>
    <source>
        <strain evidence="1 2">ATCC 12442</strain>
    </source>
</reference>
<dbReference type="AlphaFoldDB" id="A0A1Y1W0R0"/>
<protein>
    <submittedName>
        <fullName evidence="1">NAD(P)-binding protein</fullName>
    </submittedName>
</protein>
<organism evidence="1 2">
    <name type="scientific">Linderina pennispora</name>
    <dbReference type="NCBI Taxonomy" id="61395"/>
    <lineage>
        <taxon>Eukaryota</taxon>
        <taxon>Fungi</taxon>
        <taxon>Fungi incertae sedis</taxon>
        <taxon>Zoopagomycota</taxon>
        <taxon>Kickxellomycotina</taxon>
        <taxon>Kickxellomycetes</taxon>
        <taxon>Kickxellales</taxon>
        <taxon>Kickxellaceae</taxon>
        <taxon>Linderina</taxon>
    </lineage>
</organism>
<comment type="caution">
    <text evidence="1">The sequence shown here is derived from an EMBL/GenBank/DDBJ whole genome shotgun (WGS) entry which is preliminary data.</text>
</comment>
<dbReference type="GO" id="GO:0044877">
    <property type="term" value="F:protein-containing complex binding"/>
    <property type="evidence" value="ECO:0007669"/>
    <property type="project" value="TreeGrafter"/>
</dbReference>
<sequence>MSAAKRVFVVGGSGFLGQAICLLSRHGAPAIDASMRGSIGQHILQNIEWIKGDALKPDTYRAQLEGCTAVVHSVGALMENDYKRFVRLGSSSSASTKQTTYENANRDTALEVARVARETESVRAFAFISATDFMPFLDHRYIATKREVEAELMAHAQEMRPVILRPGFMYSGSRPVTLPLAAGVEAFRNLFNKTPVGCVLKNTPFAKAAHVALRREIVANAVINSLEDPSVSGVLSIDDIVRISTGKQLES</sequence>
<dbReference type="InterPro" id="IPR036291">
    <property type="entry name" value="NAD(P)-bd_dom_sf"/>
</dbReference>
<evidence type="ECO:0000313" key="1">
    <source>
        <dbReference type="EMBL" id="ORX66895.1"/>
    </source>
</evidence>
<keyword evidence="2" id="KW-1185">Reference proteome</keyword>
<evidence type="ECO:0000313" key="2">
    <source>
        <dbReference type="Proteomes" id="UP000193922"/>
    </source>
</evidence>
<name>A0A1Y1W0R0_9FUNG</name>
<dbReference type="GeneID" id="63808133"/>
<dbReference type="PANTHER" id="PTHR12126:SF16">
    <property type="entry name" value="MIOREX COMPLEX COMPONENT 2"/>
    <property type="match status" value="1"/>
</dbReference>
<dbReference type="OrthoDB" id="276721at2759"/>
<dbReference type="SUPFAM" id="SSF51735">
    <property type="entry name" value="NAD(P)-binding Rossmann-fold domains"/>
    <property type="match status" value="1"/>
</dbReference>
<dbReference type="InterPro" id="IPR051207">
    <property type="entry name" value="ComplexI_NDUFA9_subunit"/>
</dbReference>
<dbReference type="Gene3D" id="3.40.50.720">
    <property type="entry name" value="NAD(P)-binding Rossmann-like Domain"/>
    <property type="match status" value="1"/>
</dbReference>
<dbReference type="GO" id="GO:0005739">
    <property type="term" value="C:mitochondrion"/>
    <property type="evidence" value="ECO:0007669"/>
    <property type="project" value="TreeGrafter"/>
</dbReference>
<proteinExistence type="predicted"/>
<gene>
    <name evidence="1" type="ORF">DL89DRAFT_324813</name>
</gene>